<evidence type="ECO:0000313" key="2">
    <source>
        <dbReference type="Proteomes" id="UP000800094"/>
    </source>
</evidence>
<protein>
    <submittedName>
        <fullName evidence="1">Uncharacterized protein</fullName>
    </submittedName>
</protein>
<dbReference type="GeneID" id="54588988"/>
<organism evidence="1 2">
    <name type="scientific">Trematosphaeria pertusa</name>
    <dbReference type="NCBI Taxonomy" id="390896"/>
    <lineage>
        <taxon>Eukaryota</taxon>
        <taxon>Fungi</taxon>
        <taxon>Dikarya</taxon>
        <taxon>Ascomycota</taxon>
        <taxon>Pezizomycotina</taxon>
        <taxon>Dothideomycetes</taxon>
        <taxon>Pleosporomycetidae</taxon>
        <taxon>Pleosporales</taxon>
        <taxon>Massarineae</taxon>
        <taxon>Trematosphaeriaceae</taxon>
        <taxon>Trematosphaeria</taxon>
    </lineage>
</organism>
<keyword evidence="2" id="KW-1185">Reference proteome</keyword>
<evidence type="ECO:0000313" key="1">
    <source>
        <dbReference type="EMBL" id="KAF2247326.1"/>
    </source>
</evidence>
<sequence length="596" mass="68692">MSSPPGGQNVDSLTGFNRQSVRELVVVDRLIPASTLYFFFDFTFEGNLYSGGKSRLPLIQEDEVPFFSRPYANWAPSPYNRTASSVQERILIRPPEFDATVERRISCMRARLWEGMVPMSGARWREKKLDDPKNWQFTFEFLLDTIYTFMWLGDPDIQAGIQGSFNFVAKELETFQDAVNARRAQNGLATRINMTALWLEFIQDLFETMVTRTHSWFVDRVDEIITKGKAEYDAAVDANGAANSADAAKKFLESWSDLNRLLKMADYTIMMPMDGFTGFSASNSNSKVVGSMFPPPFRLDQQDELSAQMAWPVCTRLLPTIQSVYTNPGSINAILKETKENNDRLRIQMRGEPKKLGREHWISIIKSRTDWSLSHGGPQDQRWGFVAYMLTRKPTKEQWETFFARVNVDFQRSGEWVEGFDEVKQNAALQWIDAKAIGIPDNDIEAAKRHFQTFRNTSASRKRAWKMDFFVVDAESFASYMDSPTTFQNRKPYGDHGGFLKLIDTTAYDPRLIAETAPGFRNELKVLGSLVFDDVYPLVVSLAQRPRDLWPYAMLHPNQVYVGPTVESQEKEWEKVWKLRKVYWSAFWKWRSERGA</sequence>
<dbReference type="Proteomes" id="UP000800094">
    <property type="component" value="Unassembled WGS sequence"/>
</dbReference>
<dbReference type="AlphaFoldDB" id="A0A6A6IAA4"/>
<name>A0A6A6IAA4_9PLEO</name>
<dbReference type="EMBL" id="ML987197">
    <property type="protein sequence ID" value="KAF2247326.1"/>
    <property type="molecule type" value="Genomic_DNA"/>
</dbReference>
<dbReference type="OrthoDB" id="3437405at2759"/>
<reference evidence="1" key="1">
    <citation type="journal article" date="2020" name="Stud. Mycol.">
        <title>101 Dothideomycetes genomes: a test case for predicting lifestyles and emergence of pathogens.</title>
        <authorList>
            <person name="Haridas S."/>
            <person name="Albert R."/>
            <person name="Binder M."/>
            <person name="Bloem J."/>
            <person name="Labutti K."/>
            <person name="Salamov A."/>
            <person name="Andreopoulos B."/>
            <person name="Baker S."/>
            <person name="Barry K."/>
            <person name="Bills G."/>
            <person name="Bluhm B."/>
            <person name="Cannon C."/>
            <person name="Castanera R."/>
            <person name="Culley D."/>
            <person name="Daum C."/>
            <person name="Ezra D."/>
            <person name="Gonzalez J."/>
            <person name="Henrissat B."/>
            <person name="Kuo A."/>
            <person name="Liang C."/>
            <person name="Lipzen A."/>
            <person name="Lutzoni F."/>
            <person name="Magnuson J."/>
            <person name="Mondo S."/>
            <person name="Nolan M."/>
            <person name="Ohm R."/>
            <person name="Pangilinan J."/>
            <person name="Park H.-J."/>
            <person name="Ramirez L."/>
            <person name="Alfaro M."/>
            <person name="Sun H."/>
            <person name="Tritt A."/>
            <person name="Yoshinaga Y."/>
            <person name="Zwiers L.-H."/>
            <person name="Turgeon B."/>
            <person name="Goodwin S."/>
            <person name="Spatafora J."/>
            <person name="Crous P."/>
            <person name="Grigoriev I."/>
        </authorList>
    </citation>
    <scope>NUCLEOTIDE SEQUENCE</scope>
    <source>
        <strain evidence="1">CBS 122368</strain>
    </source>
</reference>
<gene>
    <name evidence="1" type="ORF">BU26DRAFT_606287</name>
</gene>
<proteinExistence type="predicted"/>
<dbReference type="RefSeq" id="XP_033682330.1">
    <property type="nucleotide sequence ID" value="XM_033835658.1"/>
</dbReference>
<accession>A0A6A6IAA4</accession>